<evidence type="ECO:0000256" key="5">
    <source>
        <dbReference type="PROSITE-ProRule" id="PRU00510"/>
    </source>
</evidence>
<evidence type="ECO:0000256" key="4">
    <source>
        <dbReference type="ARBA" id="ARBA00022833"/>
    </source>
</evidence>
<dbReference type="EMBL" id="PDSK01000143">
    <property type="protein sequence ID" value="PIE31519.1"/>
    <property type="molecule type" value="Genomic_DNA"/>
</dbReference>
<proteinExistence type="predicted"/>
<dbReference type="GO" id="GO:0008270">
    <property type="term" value="F:zinc ion binding"/>
    <property type="evidence" value="ECO:0007669"/>
    <property type="project" value="UniProtKB-KW"/>
</dbReference>
<dbReference type="PANTHER" id="PTHR33823:SF2">
    <property type="entry name" value="RNA POLYMERASE-BINDING TRANSCRIPTION FACTOR DKSA"/>
    <property type="match status" value="1"/>
</dbReference>
<feature type="zinc finger region" description="dksA C4-type" evidence="5">
    <location>
        <begin position="84"/>
        <end position="108"/>
    </location>
</feature>
<dbReference type="Pfam" id="PF21157">
    <property type="entry name" value="DksA_N"/>
    <property type="match status" value="1"/>
</dbReference>
<keyword evidence="1" id="KW-0963">Cytoplasm</keyword>
<keyword evidence="3" id="KW-0863">Zinc-finger</keyword>
<accession>A0A2G6K9Q8</accession>
<dbReference type="Gene3D" id="1.20.120.910">
    <property type="entry name" value="DksA, coiled-coil domain"/>
    <property type="match status" value="1"/>
</dbReference>
<evidence type="ECO:0000313" key="9">
    <source>
        <dbReference type="Proteomes" id="UP000230821"/>
    </source>
</evidence>
<comment type="caution">
    <text evidence="8">The sequence shown here is derived from an EMBL/GenBank/DDBJ whole genome shotgun (WGS) entry which is preliminary data.</text>
</comment>
<keyword evidence="2" id="KW-0479">Metal-binding</keyword>
<dbReference type="InterPro" id="IPR000962">
    <property type="entry name" value="Znf_DskA_TraR"/>
</dbReference>
<name>A0A2G6K9Q8_9BACT</name>
<dbReference type="InterPro" id="IPR037187">
    <property type="entry name" value="DnaK_N"/>
</dbReference>
<organism evidence="8 9">
    <name type="scientific">candidate division KSB3 bacterium</name>
    <dbReference type="NCBI Taxonomy" id="2044937"/>
    <lineage>
        <taxon>Bacteria</taxon>
        <taxon>candidate division KSB3</taxon>
    </lineage>
</organism>
<dbReference type="SUPFAM" id="SSF109635">
    <property type="entry name" value="DnaK suppressor protein DksA, alpha-hairpin domain"/>
    <property type="match status" value="1"/>
</dbReference>
<feature type="domain" description="Zinc finger DksA/TraR C4-type" evidence="6">
    <location>
        <begin position="79"/>
        <end position="113"/>
    </location>
</feature>
<dbReference type="Pfam" id="PF01258">
    <property type="entry name" value="zf-dskA_traR"/>
    <property type="match status" value="1"/>
</dbReference>
<protein>
    <submittedName>
        <fullName evidence="8">RNA polymerase-binding protein DksA</fullName>
    </submittedName>
</protein>
<dbReference type="Proteomes" id="UP000230821">
    <property type="component" value="Unassembled WGS sequence"/>
</dbReference>
<dbReference type="InterPro" id="IPR020458">
    <property type="entry name" value="Znf_DskA_TraR_CS"/>
</dbReference>
<evidence type="ECO:0000256" key="3">
    <source>
        <dbReference type="ARBA" id="ARBA00022771"/>
    </source>
</evidence>
<dbReference type="PROSITE" id="PS01102">
    <property type="entry name" value="ZF_DKSA_1"/>
    <property type="match status" value="1"/>
</dbReference>
<dbReference type="PROSITE" id="PS51128">
    <property type="entry name" value="ZF_DKSA_2"/>
    <property type="match status" value="1"/>
</dbReference>
<evidence type="ECO:0000259" key="7">
    <source>
        <dbReference type="Pfam" id="PF21157"/>
    </source>
</evidence>
<evidence type="ECO:0000313" key="8">
    <source>
        <dbReference type="EMBL" id="PIE31519.1"/>
    </source>
</evidence>
<sequence length="118" mass="13990">MEREMYDQFKTILNNRKRELLQHANETVSHEVTNVREHLVEYADIASLESDRAFHLRIRDRERKLIKKIDQALERIENGTFGLCERCGGEIQTKRLKARPVATYCINCKTKLEEEEID</sequence>
<dbReference type="InterPro" id="IPR048489">
    <property type="entry name" value="DksA_N"/>
</dbReference>
<evidence type="ECO:0000256" key="2">
    <source>
        <dbReference type="ARBA" id="ARBA00022723"/>
    </source>
</evidence>
<dbReference type="PANTHER" id="PTHR33823">
    <property type="entry name" value="RNA POLYMERASE-BINDING TRANSCRIPTION FACTOR DKSA-RELATED"/>
    <property type="match status" value="1"/>
</dbReference>
<feature type="domain" description="DnaK suppressor protein DksA N-terminal" evidence="7">
    <location>
        <begin position="7"/>
        <end position="76"/>
    </location>
</feature>
<gene>
    <name evidence="8" type="primary">dksA</name>
    <name evidence="8" type="ORF">CSA56_18080</name>
</gene>
<dbReference type="InterPro" id="IPR012784">
    <property type="entry name" value="DksA_RNA_pol-bd"/>
</dbReference>
<evidence type="ECO:0000259" key="6">
    <source>
        <dbReference type="Pfam" id="PF01258"/>
    </source>
</evidence>
<evidence type="ECO:0000256" key="1">
    <source>
        <dbReference type="ARBA" id="ARBA00022490"/>
    </source>
</evidence>
<keyword evidence="4" id="KW-0862">Zinc</keyword>
<dbReference type="SUPFAM" id="SSF57716">
    <property type="entry name" value="Glucocorticoid receptor-like (DNA-binding domain)"/>
    <property type="match status" value="1"/>
</dbReference>
<dbReference type="AlphaFoldDB" id="A0A2G6K9Q8"/>
<dbReference type="NCBIfam" id="TIGR02420">
    <property type="entry name" value="dksA"/>
    <property type="match status" value="1"/>
</dbReference>
<reference evidence="8 9" key="1">
    <citation type="submission" date="2017-10" db="EMBL/GenBank/DDBJ databases">
        <title>Novel microbial diversity and functional potential in the marine mammal oral microbiome.</title>
        <authorList>
            <person name="Dudek N.K."/>
            <person name="Sun C.L."/>
            <person name="Burstein D."/>
            <person name="Kantor R.S."/>
            <person name="Aliaga Goltsman D.S."/>
            <person name="Bik E.M."/>
            <person name="Thomas B.C."/>
            <person name="Banfield J.F."/>
            <person name="Relman D.A."/>
        </authorList>
    </citation>
    <scope>NUCLEOTIDE SEQUENCE [LARGE SCALE GENOMIC DNA]</scope>
    <source>
        <strain evidence="8">DOLJORAL78_47_16</strain>
    </source>
</reference>